<dbReference type="PANTHER" id="PTHR22916">
    <property type="entry name" value="GLYCOSYLTRANSFERASE"/>
    <property type="match status" value="1"/>
</dbReference>
<feature type="domain" description="Glycosyltransferase 2-like" evidence="1">
    <location>
        <begin position="12"/>
        <end position="166"/>
    </location>
</feature>
<dbReference type="CDD" id="cd00761">
    <property type="entry name" value="Glyco_tranf_GTA_type"/>
    <property type="match status" value="1"/>
</dbReference>
<dbReference type="Gene3D" id="3.90.550.10">
    <property type="entry name" value="Spore Coat Polysaccharide Biosynthesis Protein SpsA, Chain A"/>
    <property type="match status" value="1"/>
</dbReference>
<accession>A0AAE3KXU9</accession>
<gene>
    <name evidence="2" type="ORF">EGI31_22955</name>
</gene>
<dbReference type="InterPro" id="IPR001173">
    <property type="entry name" value="Glyco_trans_2-like"/>
</dbReference>
<evidence type="ECO:0000313" key="3">
    <source>
        <dbReference type="Proteomes" id="UP001204144"/>
    </source>
</evidence>
<dbReference type="GO" id="GO:0016758">
    <property type="term" value="F:hexosyltransferase activity"/>
    <property type="evidence" value="ECO:0007669"/>
    <property type="project" value="UniProtKB-ARBA"/>
</dbReference>
<dbReference type="RefSeq" id="WP_255039510.1">
    <property type="nucleotide sequence ID" value="NZ_RJUF01000192.1"/>
</dbReference>
<evidence type="ECO:0000313" key="2">
    <source>
        <dbReference type="EMBL" id="MCP9765805.1"/>
    </source>
</evidence>
<reference evidence="2 3" key="1">
    <citation type="submission" date="2018-11" db="EMBL/GenBank/DDBJ databases">
        <title>Novel bacteria species description.</title>
        <authorList>
            <person name="Han J.-H."/>
        </authorList>
    </citation>
    <scope>NUCLEOTIDE SEQUENCE [LARGE SCALE GENOMIC DNA]</scope>
    <source>
        <strain evidence="2 3">KCTC23259</strain>
    </source>
</reference>
<dbReference type="SUPFAM" id="SSF53448">
    <property type="entry name" value="Nucleotide-diphospho-sugar transferases"/>
    <property type="match status" value="1"/>
</dbReference>
<comment type="caution">
    <text evidence="2">The sequence shown here is derived from an EMBL/GenBank/DDBJ whole genome shotgun (WGS) entry which is preliminary data.</text>
</comment>
<name>A0AAE3KXU9_9BACT</name>
<organism evidence="2 3">
    <name type="scientific">Lacihabitans soyangensis</name>
    <dbReference type="NCBI Taxonomy" id="869394"/>
    <lineage>
        <taxon>Bacteria</taxon>
        <taxon>Pseudomonadati</taxon>
        <taxon>Bacteroidota</taxon>
        <taxon>Cytophagia</taxon>
        <taxon>Cytophagales</taxon>
        <taxon>Leadbetterellaceae</taxon>
        <taxon>Lacihabitans</taxon>
    </lineage>
</organism>
<dbReference type="Proteomes" id="UP001204144">
    <property type="component" value="Unassembled WGS sequence"/>
</dbReference>
<dbReference type="InterPro" id="IPR029044">
    <property type="entry name" value="Nucleotide-diphossugar_trans"/>
</dbReference>
<evidence type="ECO:0000259" key="1">
    <source>
        <dbReference type="Pfam" id="PF00535"/>
    </source>
</evidence>
<dbReference type="Pfam" id="PF00535">
    <property type="entry name" value="Glycos_transf_2"/>
    <property type="match status" value="1"/>
</dbReference>
<proteinExistence type="predicted"/>
<keyword evidence="3" id="KW-1185">Reference proteome</keyword>
<dbReference type="PANTHER" id="PTHR22916:SF3">
    <property type="entry name" value="UDP-GLCNAC:BETAGAL BETA-1,3-N-ACETYLGLUCOSAMINYLTRANSFERASE-LIKE PROTEIN 1"/>
    <property type="match status" value="1"/>
</dbReference>
<dbReference type="EMBL" id="RJUF01000192">
    <property type="protein sequence ID" value="MCP9765805.1"/>
    <property type="molecule type" value="Genomic_DNA"/>
</dbReference>
<protein>
    <submittedName>
        <fullName evidence="2">Glycosyltransferase family 2 protein</fullName>
    </submittedName>
</protein>
<dbReference type="AlphaFoldDB" id="A0AAE3KXU9"/>
<sequence>MLKKISPTIKISVILPVYNGEQYLLEAIQSVTSQNFSITEILIVDDGSTDGTSRLIKQLDIDIPIKYYYQENKGPAFARNVGIKNATGDWLCFIDSDDIWPQNKIKSTLEYLNHNSEVDVLWGMTKFFFESKELKSKYLRNEIAEEPIFNTYLGAAFFRKDVFDKVGNFDITLTYCEDLDWYLRALEKKIRLVKTSNVGLLYRIHSNNSTHNHFSLNRNLIRMLRNKINRR</sequence>